<dbReference type="Pfam" id="PF04990">
    <property type="entry name" value="RNA_pol_Rpb1_7"/>
    <property type="match status" value="1"/>
</dbReference>
<dbReference type="Gene3D" id="1.10.150.390">
    <property type="match status" value="1"/>
</dbReference>
<keyword evidence="7" id="KW-0479">Metal-binding</keyword>
<dbReference type="Gene3D" id="6.10.250.2940">
    <property type="match status" value="1"/>
</dbReference>
<keyword evidence="8" id="KW-0677">Repeat</keyword>
<name>A0A9P3H541_9FUNG</name>
<dbReference type="InterPro" id="IPR007083">
    <property type="entry name" value="RNA_pol_Rpb1_4"/>
</dbReference>
<dbReference type="Pfam" id="PF04992">
    <property type="entry name" value="RNA_pol_Rpb1_6"/>
    <property type="match status" value="1"/>
</dbReference>
<evidence type="ECO:0000256" key="3">
    <source>
        <dbReference type="ARBA" id="ARBA00022478"/>
    </source>
</evidence>
<feature type="compositionally biased region" description="Polar residues" evidence="16">
    <location>
        <begin position="1533"/>
        <end position="1542"/>
    </location>
</feature>
<dbReference type="FunFam" id="1.10.274.100:FF:000001">
    <property type="entry name" value="DNA-directed RNA polymerase subunit"/>
    <property type="match status" value="1"/>
</dbReference>
<feature type="region of interest" description="Disordered" evidence="16">
    <location>
        <begin position="161"/>
        <end position="184"/>
    </location>
</feature>
<dbReference type="Pfam" id="PF05000">
    <property type="entry name" value="RNA_pol_Rpb1_4"/>
    <property type="match status" value="1"/>
</dbReference>
<organism evidence="18 19">
    <name type="scientific">Entomortierella parvispora</name>
    <dbReference type="NCBI Taxonomy" id="205924"/>
    <lineage>
        <taxon>Eukaryota</taxon>
        <taxon>Fungi</taxon>
        <taxon>Fungi incertae sedis</taxon>
        <taxon>Mucoromycota</taxon>
        <taxon>Mortierellomycotina</taxon>
        <taxon>Mortierellomycetes</taxon>
        <taxon>Mortierellales</taxon>
        <taxon>Mortierellaceae</taxon>
        <taxon>Entomortierella</taxon>
    </lineage>
</organism>
<dbReference type="Pfam" id="PF04983">
    <property type="entry name" value="RNA_pol_Rpb1_3"/>
    <property type="match status" value="1"/>
</dbReference>
<evidence type="ECO:0000256" key="14">
    <source>
        <dbReference type="ARBA" id="ARBA00048552"/>
    </source>
</evidence>
<evidence type="ECO:0000256" key="9">
    <source>
        <dbReference type="ARBA" id="ARBA00022833"/>
    </source>
</evidence>
<dbReference type="Gene3D" id="3.30.1490.180">
    <property type="entry name" value="RNA polymerase ii"/>
    <property type="match status" value="1"/>
</dbReference>
<reference evidence="18" key="2">
    <citation type="journal article" date="2022" name="Microbiol. Resour. Announc.">
        <title>Whole-Genome Sequence of Entomortierella parvispora E1425, a Mucoromycotan Fungus Associated with Burkholderiaceae-Related Endosymbiotic Bacteria.</title>
        <authorList>
            <person name="Herlambang A."/>
            <person name="Guo Y."/>
            <person name="Takashima Y."/>
            <person name="Narisawa K."/>
            <person name="Ohta H."/>
            <person name="Nishizawa T."/>
        </authorList>
    </citation>
    <scope>NUCLEOTIDE SEQUENCE</scope>
    <source>
        <strain evidence="18">E1425</strain>
    </source>
</reference>
<evidence type="ECO:0000259" key="17">
    <source>
        <dbReference type="SMART" id="SM00663"/>
    </source>
</evidence>
<dbReference type="GO" id="GO:0003677">
    <property type="term" value="F:DNA binding"/>
    <property type="evidence" value="ECO:0007669"/>
    <property type="project" value="UniProtKB-KW"/>
</dbReference>
<dbReference type="GO" id="GO:0006368">
    <property type="term" value="P:transcription elongation by RNA polymerase II"/>
    <property type="evidence" value="ECO:0007669"/>
    <property type="project" value="UniProtKB-ARBA"/>
</dbReference>
<feature type="domain" description="RNA polymerase N-terminal" evidence="17">
    <location>
        <begin position="246"/>
        <end position="520"/>
    </location>
</feature>
<evidence type="ECO:0000313" key="19">
    <source>
        <dbReference type="Proteomes" id="UP000827284"/>
    </source>
</evidence>
<feature type="region of interest" description="Disordered" evidence="16">
    <location>
        <begin position="1502"/>
        <end position="1794"/>
    </location>
</feature>
<dbReference type="PANTHER" id="PTHR19376">
    <property type="entry name" value="DNA-DIRECTED RNA POLYMERASE"/>
    <property type="match status" value="1"/>
</dbReference>
<dbReference type="InterPro" id="IPR000684">
    <property type="entry name" value="RNA_pol_II_repeat_euk"/>
</dbReference>
<keyword evidence="19" id="KW-1185">Reference proteome</keyword>
<dbReference type="InterPro" id="IPR007073">
    <property type="entry name" value="RNA_pol_Rpb1_7"/>
</dbReference>
<evidence type="ECO:0000256" key="2">
    <source>
        <dbReference type="ARBA" id="ARBA00006460"/>
    </source>
</evidence>
<evidence type="ECO:0000256" key="1">
    <source>
        <dbReference type="ARBA" id="ARBA00004123"/>
    </source>
</evidence>
<dbReference type="Gene3D" id="6.20.50.80">
    <property type="match status" value="1"/>
</dbReference>
<dbReference type="InterPro" id="IPR038593">
    <property type="entry name" value="RNA_pol_Rpb1_7_sf"/>
</dbReference>
<dbReference type="Proteomes" id="UP000827284">
    <property type="component" value="Unassembled WGS sequence"/>
</dbReference>
<dbReference type="Gene3D" id="4.10.860.120">
    <property type="entry name" value="RNA polymerase II, clamp domain"/>
    <property type="match status" value="2"/>
</dbReference>
<dbReference type="CDD" id="cd02733">
    <property type="entry name" value="RNAP_II_RPB1_N"/>
    <property type="match status" value="1"/>
</dbReference>
<dbReference type="CDD" id="cd02584">
    <property type="entry name" value="RNAP_II_Rpb1_C"/>
    <property type="match status" value="1"/>
</dbReference>
<evidence type="ECO:0000256" key="5">
    <source>
        <dbReference type="ARBA" id="ARBA00022679"/>
    </source>
</evidence>
<dbReference type="FunFam" id="3.30.1490.180:FF:000001">
    <property type="entry name" value="DNA-directed RNA polymerase subunit"/>
    <property type="match status" value="1"/>
</dbReference>
<sequence>MSASRFTYSSAPLRRVDCVQFGILSPEEIKNMSVAKIEHAELIDEGTKRPKIGGLHDPRMGTINRNFKCQTCSEGMAECPGHFGHIELAKPVYLNGFLTKVKKILECVCYSCSKLKIDDNNSKFMRARRIRDPKVRLKAVWELAKTKMVCEGGDDIEGEMGDDMEIDEHGNPQPKKKSHGGCGHRQPIFRKEGLGLSVNFKANANDDSQPEGKRTLTPSDAYHILKRISNEDIEAMGLSAEFARPEWMIMTVLPIPPLAVRPSIQMDGSSTGEDDLTHKLFAIIKTNADVYRCAQDGTPAHLIQQHEQLLQYHVATYMDNDIAGQPPAAHKNGRPLKSIRARDPNLSIDEVGVPRSIARTLTYPELVTPYNIDKLQELVRNGPTEHPGAVYVIRDDGQRIDLRWNKREVPLQLGWKVERHINDGDVVIFNRQPSLHKMSMMGHKIRVMPYSTFRLNLSVTTPYNADFDGDEMNLHVPQSVETRAEITEICMVPRQIVSPQSNKPVMGIVQDTLCGVRKFTKRDCFLTKEMVMNIVMWVPGWEGFLPTPAILKPKPLWTGKQMISMIIPKGINCVTFHSTHPDNEESDISPGDTKVVVENGELICGIVCKKTVGTSGGGLIHVIMNQHGPEVAKTFFNGCQTVVNYWLLQHGFSIGIGDTVADRSTVMAISSIINNATSNVNDLIIQAQQDKLECKPGMTLRETFESNVNRALNTARDDAGKMAQQSLREDNNVKQMVISGSKGSFINVSQMTACVGQQNVEGKRIPFGFKYRTLPHFTKDDHSPESRGFVENSYLRGLTPQEFFFHAMGGREGLIDTAVKTAETGYIQRRLVKALEDVMVKYDGTVRNSLGHVIQFCYGEDGMDACHVEKQKLDTVKMSNKAFERKYHIDLTDKSKGFKQGTLDYSVIKAIEEADVEAAKRGEPDMQTLLEQEFKQLEADRNLLRNYIFTEGEDGWPMPTNIRRYIWNSKQMFHVDHKRPSDLDPRHILESIRNLEKQLIVVRGTDRISVEAQDNATLLFRMLIRSTLAVRRVIEEFHLTREAFDWVVGEIGSRFAHAMVNPGEMVGTVAAQSIGEPATQMTLNTFHYAGVSSKNVTLGVPRLKEIINVATNIKTPSLNVYLTPDCARNMERAKQVQVALEYTNLRKVTSSTEIHYDPDPENTNIAEDQDFVSAYYAMPDDDLNLSRTSPWLLRIELNRKMMLDKKLTMADVSNKISDDFQRDLMCICSDDNAEKLIIRCRIISEESADKQSEVQEEEDVFLKKIESSLLSSIGLRGIKNITRVYMVEKEKIYITTDGTFDKQKEWYLETSGSNLKAVMCEEDVDSTRTYSNNCGEVMSVLGIEAARQALLKELRGVIEFDGSYVNYRHLSLLCDVMTHRGHLMAITRHGINRAETGALMRCSFEETVEILMEAAAVGELDDCRGVAENIMLGQLAPLGTGEFDLMLDEKMLSTVVEGPRPGMMGMGMGMGMGGDNMASQMTPYDGRSPQYVDFSHPGSPMDAVFSPMGNSGASSPMGAGTWDPSSPFGATSPGYSPSSPMYATSPGYSPTSPSYSPTSPNYSPTSPSYSPTSPSYSPTSPSYSPTSPSYSPTSPSYSPTSPSYSPTSPSYSPTSPSYSPTSHGYGATSPAYSPTSPSYSPTSPSYSPTSPSYSPTSPSYSPTSPSYSPTSPSYSPTSPSYSPTSPSYSPTSPSYSPTSPSYSPTSPSYSPTSPSYSPTSPSYSPASPSYSPSYSGSTTFSPMGYGGAANSGAATPGRPAYSPAGPSGTGPANGSTTPRQYPPPSGGKYSDDEE</sequence>
<comment type="function">
    <text evidence="15">DNA-dependent RNA polymerase catalyzes the transcription of DNA into RNA using the four ribonucleoside triphosphates as substrates.</text>
</comment>
<evidence type="ECO:0000256" key="15">
    <source>
        <dbReference type="RuleBase" id="RU004279"/>
    </source>
</evidence>
<keyword evidence="12 15" id="KW-0804">Transcription</keyword>
<dbReference type="Gene3D" id="1.10.132.30">
    <property type="match status" value="1"/>
</dbReference>
<evidence type="ECO:0000256" key="16">
    <source>
        <dbReference type="SAM" id="MobiDB-lite"/>
    </source>
</evidence>
<dbReference type="PRINTS" id="PR01217">
    <property type="entry name" value="PRICHEXTENSN"/>
</dbReference>
<evidence type="ECO:0000313" key="18">
    <source>
        <dbReference type="EMBL" id="GJJ70204.1"/>
    </source>
</evidence>
<evidence type="ECO:0000256" key="4">
    <source>
        <dbReference type="ARBA" id="ARBA00022553"/>
    </source>
</evidence>
<dbReference type="SMART" id="SM00663">
    <property type="entry name" value="RPOLA_N"/>
    <property type="match status" value="1"/>
</dbReference>
<keyword evidence="9" id="KW-0862">Zinc</keyword>
<evidence type="ECO:0000256" key="11">
    <source>
        <dbReference type="ARBA" id="ARBA00023125"/>
    </source>
</evidence>
<dbReference type="FunFam" id="2.40.40.20:FF:000019">
    <property type="entry name" value="DNA-directed RNA polymerase II subunit RPB1"/>
    <property type="match status" value="1"/>
</dbReference>
<dbReference type="Pfam" id="PF04998">
    <property type="entry name" value="RNA_pol_Rpb1_5"/>
    <property type="match status" value="1"/>
</dbReference>
<keyword evidence="6 15" id="KW-0548">Nucleotidyltransferase</keyword>
<dbReference type="InterPro" id="IPR042102">
    <property type="entry name" value="RNA_pol_Rpb1_3_sf"/>
</dbReference>
<dbReference type="FunFam" id="1.10.150.390:FF:000001">
    <property type="entry name" value="DNA-directed RNA polymerase subunit"/>
    <property type="match status" value="1"/>
</dbReference>
<evidence type="ECO:0000256" key="12">
    <source>
        <dbReference type="ARBA" id="ARBA00023163"/>
    </source>
</evidence>
<evidence type="ECO:0000256" key="13">
    <source>
        <dbReference type="ARBA" id="ARBA00023242"/>
    </source>
</evidence>
<dbReference type="FunFam" id="3.30.1360.140:FF:000001">
    <property type="entry name" value="DNA-directed RNA polymerase subunit"/>
    <property type="match status" value="1"/>
</dbReference>
<dbReference type="PROSITE" id="PS00115">
    <property type="entry name" value="RNA_POL_II_REPEAT"/>
    <property type="match status" value="15"/>
</dbReference>
<comment type="subcellular location">
    <subcellularLocation>
        <location evidence="1">Nucleus</location>
    </subcellularLocation>
</comment>
<keyword evidence="3 15" id="KW-0240">DNA-directed RNA polymerase</keyword>
<gene>
    <name evidence="18" type="ORF">EMPS_02553</name>
</gene>
<reference evidence="18" key="1">
    <citation type="submission" date="2021-11" db="EMBL/GenBank/DDBJ databases">
        <authorList>
            <person name="Herlambang A."/>
            <person name="Guo Y."/>
            <person name="Takashima Y."/>
            <person name="Nishizawa T."/>
        </authorList>
    </citation>
    <scope>NUCLEOTIDE SEQUENCE</scope>
    <source>
        <strain evidence="18">E1425</strain>
    </source>
</reference>
<dbReference type="InterPro" id="IPR007081">
    <property type="entry name" value="RNA_pol_Rpb1_5"/>
</dbReference>
<dbReference type="InterPro" id="IPR045867">
    <property type="entry name" value="DNA-dir_RpoC_beta_prime"/>
</dbReference>
<comment type="caution">
    <text evidence="18">The sequence shown here is derived from an EMBL/GenBank/DDBJ whole genome shotgun (WGS) entry which is preliminary data.</text>
</comment>
<feature type="compositionally biased region" description="Low complexity" evidence="16">
    <location>
        <begin position="1544"/>
        <end position="1742"/>
    </location>
</feature>
<keyword evidence="5 15" id="KW-0808">Transferase</keyword>
<dbReference type="SUPFAM" id="SSF64484">
    <property type="entry name" value="beta and beta-prime subunits of DNA dependent RNA-polymerase"/>
    <property type="match status" value="1"/>
</dbReference>
<dbReference type="Gene3D" id="3.30.1360.140">
    <property type="match status" value="1"/>
</dbReference>
<dbReference type="Gene3D" id="1.10.274.100">
    <property type="entry name" value="RNA polymerase Rpb1, domain 3"/>
    <property type="match status" value="1"/>
</dbReference>
<dbReference type="InterPro" id="IPR006592">
    <property type="entry name" value="RNA_pol_N"/>
</dbReference>
<accession>A0A9P3H541</accession>
<dbReference type="FunFam" id="1.10.132.30:FF:000001">
    <property type="entry name" value="DNA-directed RNA polymerase subunit"/>
    <property type="match status" value="1"/>
</dbReference>
<dbReference type="InterPro" id="IPR007066">
    <property type="entry name" value="RNA_pol_Rpb1_3"/>
</dbReference>
<keyword evidence="11" id="KW-0238">DNA-binding</keyword>
<comment type="similarity">
    <text evidence="2 15">Belongs to the RNA polymerase beta' chain family.</text>
</comment>
<feature type="compositionally biased region" description="Polar residues" evidence="16">
    <location>
        <begin position="1770"/>
        <end position="1779"/>
    </location>
</feature>
<dbReference type="InterPro" id="IPR038120">
    <property type="entry name" value="Rpb1_funnel_sf"/>
</dbReference>
<keyword evidence="10" id="KW-0460">Magnesium</keyword>
<evidence type="ECO:0000256" key="8">
    <source>
        <dbReference type="ARBA" id="ARBA00022737"/>
    </source>
</evidence>
<evidence type="ECO:0000256" key="10">
    <source>
        <dbReference type="ARBA" id="ARBA00022842"/>
    </source>
</evidence>
<evidence type="ECO:0000256" key="7">
    <source>
        <dbReference type="ARBA" id="ARBA00022723"/>
    </source>
</evidence>
<dbReference type="OrthoDB" id="270392at2759"/>
<keyword evidence="13" id="KW-0539">Nucleus</keyword>
<dbReference type="Pfam" id="PF05001">
    <property type="entry name" value="RNA_pol_Rpb1_R"/>
    <property type="match status" value="13"/>
</dbReference>
<dbReference type="InterPro" id="IPR007075">
    <property type="entry name" value="RNA_pol_Rpb1_6"/>
</dbReference>
<protein>
    <recommendedName>
        <fullName evidence="15">DNA-directed RNA polymerase subunit</fullName>
        <ecNumber evidence="15">2.7.7.6</ecNumber>
    </recommendedName>
</protein>
<dbReference type="FunFam" id="4.10.860.120:FF:000003">
    <property type="entry name" value="DNA-directed RNA polymerase subunit"/>
    <property type="match status" value="1"/>
</dbReference>
<dbReference type="InterPro" id="IPR044893">
    <property type="entry name" value="RNA_pol_Rpb1_clamp_domain"/>
</dbReference>
<dbReference type="Pfam" id="PF04997">
    <property type="entry name" value="RNA_pol_Rpb1_1"/>
    <property type="match status" value="1"/>
</dbReference>
<dbReference type="Gene3D" id="2.40.40.20">
    <property type="match status" value="1"/>
</dbReference>
<dbReference type="EMBL" id="BQFW01000003">
    <property type="protein sequence ID" value="GJJ70204.1"/>
    <property type="molecule type" value="Genomic_DNA"/>
</dbReference>
<dbReference type="GO" id="GO:0046872">
    <property type="term" value="F:metal ion binding"/>
    <property type="evidence" value="ECO:0007669"/>
    <property type="project" value="UniProtKB-KW"/>
</dbReference>
<comment type="catalytic activity">
    <reaction evidence="14 15">
        <text>RNA(n) + a ribonucleoside 5'-triphosphate = RNA(n+1) + diphosphate</text>
        <dbReference type="Rhea" id="RHEA:21248"/>
        <dbReference type="Rhea" id="RHEA-COMP:14527"/>
        <dbReference type="Rhea" id="RHEA-COMP:17342"/>
        <dbReference type="ChEBI" id="CHEBI:33019"/>
        <dbReference type="ChEBI" id="CHEBI:61557"/>
        <dbReference type="ChEBI" id="CHEBI:140395"/>
        <dbReference type="EC" id="2.7.7.6"/>
    </reaction>
</comment>
<dbReference type="EC" id="2.7.7.6" evidence="15"/>
<dbReference type="InterPro" id="IPR007080">
    <property type="entry name" value="RNA_pol_Rpb1_1"/>
</dbReference>
<proteinExistence type="inferred from homology"/>
<keyword evidence="4" id="KW-0597">Phosphoprotein</keyword>
<evidence type="ECO:0000256" key="6">
    <source>
        <dbReference type="ARBA" id="ARBA00022695"/>
    </source>
</evidence>
<dbReference type="GO" id="GO:0003899">
    <property type="term" value="F:DNA-directed RNA polymerase activity"/>
    <property type="evidence" value="ECO:0007669"/>
    <property type="project" value="UniProtKB-EC"/>
</dbReference>
<dbReference type="PANTHER" id="PTHR19376:SF37">
    <property type="entry name" value="DNA-DIRECTED RNA POLYMERASE II SUBUNIT RPB1"/>
    <property type="match status" value="1"/>
</dbReference>
<dbReference type="GO" id="GO:0005665">
    <property type="term" value="C:RNA polymerase II, core complex"/>
    <property type="evidence" value="ECO:0007669"/>
    <property type="project" value="TreeGrafter"/>
</dbReference>